<proteinExistence type="predicted"/>
<dbReference type="Proteomes" id="UP001144297">
    <property type="component" value="Unassembled WGS sequence"/>
</dbReference>
<evidence type="ECO:0000313" key="2">
    <source>
        <dbReference type="Proteomes" id="UP001144297"/>
    </source>
</evidence>
<protein>
    <submittedName>
        <fullName evidence="1">Membrane protein</fullName>
    </submittedName>
</protein>
<gene>
    <name evidence="1" type="ORF">TISLANDTSLP1_00950</name>
</gene>
<evidence type="ECO:0000313" key="1">
    <source>
        <dbReference type="EMBL" id="GLI52402.1"/>
    </source>
</evidence>
<accession>A0A9W6GEL7</accession>
<dbReference type="EMBL" id="BSDX01000001">
    <property type="protein sequence ID" value="GLI52402.1"/>
    <property type="molecule type" value="Genomic_DNA"/>
</dbReference>
<dbReference type="Pfam" id="PF14052">
    <property type="entry name" value="Caps_assemb_Wzi"/>
    <property type="match status" value="1"/>
</dbReference>
<dbReference type="AlphaFoldDB" id="A0A9W6GEL7"/>
<organism evidence="1 2">
    <name type="scientific">Thermodesulfovibrio yellowstonii</name>
    <dbReference type="NCBI Taxonomy" id="28262"/>
    <lineage>
        <taxon>Bacteria</taxon>
        <taxon>Pseudomonadati</taxon>
        <taxon>Nitrospirota</taxon>
        <taxon>Thermodesulfovibrionia</taxon>
        <taxon>Thermodesulfovibrionales</taxon>
        <taxon>Thermodesulfovibrionaceae</taxon>
        <taxon>Thermodesulfovibrio</taxon>
    </lineage>
</organism>
<dbReference type="Gene3D" id="2.40.160.130">
    <property type="entry name" value="Capsule assembly protein Wzi"/>
    <property type="match status" value="1"/>
</dbReference>
<name>A0A9W6GEL7_9BACT</name>
<dbReference type="InterPro" id="IPR038636">
    <property type="entry name" value="Wzi_sf"/>
</dbReference>
<dbReference type="InterPro" id="IPR026950">
    <property type="entry name" value="Caps_assemb_Wzi"/>
</dbReference>
<reference evidence="1" key="1">
    <citation type="submission" date="2022-12" db="EMBL/GenBank/DDBJ databases">
        <title>Reference genome sequencing for broad-spectrum identification of bacterial and archaeal isolates by mass spectrometry.</title>
        <authorList>
            <person name="Sekiguchi Y."/>
            <person name="Tourlousse D.M."/>
        </authorList>
    </citation>
    <scope>NUCLEOTIDE SEQUENCE</scope>
    <source>
        <strain evidence="1">TSL-P1</strain>
    </source>
</reference>
<keyword evidence="2" id="KW-1185">Reference proteome</keyword>
<comment type="caution">
    <text evidence="1">The sequence shown here is derived from an EMBL/GenBank/DDBJ whole genome shotgun (WGS) entry which is preliminary data.</text>
</comment>
<sequence length="493" mass="56796">MPYMAKKLLILIFTLSVTLLLGAFSVNASTYLPLDDEVYDILSRLEAEGVIQSGLLTTRPLSYKELKRLIIEAQRNSINKTTFIKSLLRSLKERFKDETRDVKYIKPLYLLYSRYVYADSEIQALYYNNDGDHYEKGSNLRIGFASRAELEWLSFYINPELKYSDAENNLIAKRFYGVMNFLGLELTLGKDSQWWGPGYHGAILLSNNPEPMKILRITNSQPVLLPGIFKYLGLCKFTFFATRLDKERNDISEPYLWGMRLNFKPHPYIEMGFQRTALLGGKGRPEGFKTWWYSFIGKGENLGGVEAGDQRAGFDIKLTLPFKWQPLQLYGEAAGEDEAGGLPSKWAYLMGLYLPRILNFERIGFRVEYANTHVPGYPNVWYRHHIYHAGYTYKGRIIGHHIGTDSRDIFLELSYLIPEIGGKISFSYDIEEHNLSASIREKKYEATSKVGIRLTKSVQLEALYNYGRIENFGNIPGKEKKINTVTTMIKYNF</sequence>